<gene>
    <name evidence="1" type="ORF">L0M99_07200</name>
</gene>
<accession>A0AAJ1F8F5</accession>
<proteinExistence type="predicted"/>
<protein>
    <submittedName>
        <fullName evidence="1">Uncharacterized protein</fullName>
    </submittedName>
</protein>
<sequence length="83" mass="9084">MPKGIDTGLMQLSIDLDRLCSLSETFRANLGELMPAVIERAKELDSDLVGDTRDELTRLCGAAMLQVNTLLLAEEKARGVDHV</sequence>
<evidence type="ECO:0000313" key="2">
    <source>
        <dbReference type="Proteomes" id="UP001200537"/>
    </source>
</evidence>
<reference evidence="1" key="1">
    <citation type="submission" date="2022-01" db="EMBL/GenBank/DDBJ databases">
        <title>Collection of gut derived symbiotic bacterial strains cultured from healthy donors.</title>
        <authorList>
            <person name="Lin H."/>
            <person name="Kohout C."/>
            <person name="Waligurski E."/>
            <person name="Pamer E.G."/>
        </authorList>
    </citation>
    <scope>NUCLEOTIDE SEQUENCE</scope>
    <source>
        <strain evidence="1">DFI.7.46</strain>
    </source>
</reference>
<dbReference type="Proteomes" id="UP001200537">
    <property type="component" value="Unassembled WGS sequence"/>
</dbReference>
<organism evidence="1 2">
    <name type="scientific">Varibaculum cambriense</name>
    <dbReference type="NCBI Taxonomy" id="184870"/>
    <lineage>
        <taxon>Bacteria</taxon>
        <taxon>Bacillati</taxon>
        <taxon>Actinomycetota</taxon>
        <taxon>Actinomycetes</taxon>
        <taxon>Actinomycetales</taxon>
        <taxon>Actinomycetaceae</taxon>
        <taxon>Varibaculum</taxon>
    </lineage>
</organism>
<name>A0AAJ1F8F5_9ACTO</name>
<evidence type="ECO:0000313" key="1">
    <source>
        <dbReference type="EMBL" id="MCG4618278.1"/>
    </source>
</evidence>
<dbReference type="AlphaFoldDB" id="A0AAJ1F8F5"/>
<dbReference type="EMBL" id="JAKNHJ010000013">
    <property type="protein sequence ID" value="MCG4618278.1"/>
    <property type="molecule type" value="Genomic_DNA"/>
</dbReference>
<comment type="caution">
    <text evidence="1">The sequence shown here is derived from an EMBL/GenBank/DDBJ whole genome shotgun (WGS) entry which is preliminary data.</text>
</comment>